<dbReference type="GO" id="GO:0046872">
    <property type="term" value="F:metal ion binding"/>
    <property type="evidence" value="ECO:0007669"/>
    <property type="project" value="UniProtKB-KW"/>
</dbReference>
<keyword evidence="5 8" id="KW-1133">Transmembrane helix</keyword>
<feature type="transmembrane region" description="Helical" evidence="8">
    <location>
        <begin position="103"/>
        <end position="124"/>
    </location>
</feature>
<evidence type="ECO:0000313" key="9">
    <source>
        <dbReference type="EMBL" id="ABE55052.1"/>
    </source>
</evidence>
<dbReference type="KEGG" id="sdn:Sden_1768"/>
<feature type="transmembrane region" description="Helical" evidence="8">
    <location>
        <begin position="186"/>
        <end position="204"/>
    </location>
</feature>
<dbReference type="GO" id="GO:0140911">
    <property type="term" value="F:pore-forming activity"/>
    <property type="evidence" value="ECO:0007669"/>
    <property type="project" value="InterPro"/>
</dbReference>
<feature type="transmembrane region" description="Helical" evidence="8">
    <location>
        <begin position="36"/>
        <end position="57"/>
    </location>
</feature>
<evidence type="ECO:0000313" key="10">
    <source>
        <dbReference type="Proteomes" id="UP000001982"/>
    </source>
</evidence>
<keyword evidence="7" id="KW-0862">Zinc</keyword>
<protein>
    <submittedName>
        <fullName evidence="9">Channel protein, hemolysin III family</fullName>
    </submittedName>
</protein>
<evidence type="ECO:0000256" key="3">
    <source>
        <dbReference type="ARBA" id="ARBA00022475"/>
    </source>
</evidence>
<evidence type="ECO:0000256" key="5">
    <source>
        <dbReference type="ARBA" id="ARBA00022989"/>
    </source>
</evidence>
<dbReference type="eggNOG" id="COG1272">
    <property type="taxonomic scope" value="Bacteria"/>
</dbReference>
<dbReference type="GO" id="GO:0005886">
    <property type="term" value="C:plasma membrane"/>
    <property type="evidence" value="ECO:0007669"/>
    <property type="project" value="UniProtKB-SubCell"/>
</dbReference>
<keyword evidence="10" id="KW-1185">Reference proteome</keyword>
<proteinExistence type="inferred from homology"/>
<dbReference type="STRING" id="318161.Sden_1768"/>
<feature type="transmembrane region" description="Helical" evidence="8">
    <location>
        <begin position="130"/>
        <end position="150"/>
    </location>
</feature>
<keyword evidence="6 8" id="KW-0472">Membrane</keyword>
<evidence type="ECO:0000256" key="4">
    <source>
        <dbReference type="ARBA" id="ARBA00022692"/>
    </source>
</evidence>
<dbReference type="HOGENOM" id="CLU_051078_1_0_6"/>
<reference evidence="9 10" key="1">
    <citation type="submission" date="2006-03" db="EMBL/GenBank/DDBJ databases">
        <title>Complete sequence of Shewanella denitrificans OS217.</title>
        <authorList>
            <consortium name="US DOE Joint Genome Institute"/>
            <person name="Copeland A."/>
            <person name="Lucas S."/>
            <person name="Lapidus A."/>
            <person name="Barry K."/>
            <person name="Detter J.C."/>
            <person name="Glavina del Rio T."/>
            <person name="Hammon N."/>
            <person name="Israni S."/>
            <person name="Dalin E."/>
            <person name="Tice H."/>
            <person name="Pitluck S."/>
            <person name="Brettin T."/>
            <person name="Bruce D."/>
            <person name="Han C."/>
            <person name="Tapia R."/>
            <person name="Gilna P."/>
            <person name="Kiss H."/>
            <person name="Schmutz J."/>
            <person name="Larimer F."/>
            <person name="Land M."/>
            <person name="Hauser L."/>
            <person name="Kyrpides N."/>
            <person name="Lykidis A."/>
            <person name="Richardson P."/>
        </authorList>
    </citation>
    <scope>NUCLEOTIDE SEQUENCE [LARGE SCALE GENOMIC DNA]</scope>
    <source>
        <strain evidence="10">OS217 / ATCC BAA-1090 / DSM 15013</strain>
    </source>
</reference>
<organism evidence="9 10">
    <name type="scientific">Shewanella denitrificans (strain OS217 / ATCC BAA-1090 / DSM 15013)</name>
    <dbReference type="NCBI Taxonomy" id="318161"/>
    <lineage>
        <taxon>Bacteria</taxon>
        <taxon>Pseudomonadati</taxon>
        <taxon>Pseudomonadota</taxon>
        <taxon>Gammaproteobacteria</taxon>
        <taxon>Alteromonadales</taxon>
        <taxon>Shewanellaceae</taxon>
        <taxon>Shewanella</taxon>
    </lineage>
</organism>
<evidence type="ECO:0000256" key="7">
    <source>
        <dbReference type="PIRSR" id="PIRSR604254-1"/>
    </source>
</evidence>
<feature type="binding site" evidence="7">
    <location>
        <position position="216"/>
    </location>
    <ligand>
        <name>Zn(2+)</name>
        <dbReference type="ChEBI" id="CHEBI:29105"/>
    </ligand>
</feature>
<comment type="similarity">
    <text evidence="2">Belongs to the UPF0073 (Hly-III) family.</text>
</comment>
<dbReference type="AlphaFoldDB" id="Q12NC4"/>
<dbReference type="PANTHER" id="PTHR20855:SF3">
    <property type="entry name" value="LD03007P"/>
    <property type="match status" value="1"/>
</dbReference>
<dbReference type="InterPro" id="IPR004254">
    <property type="entry name" value="AdipoR/HlyIII-related"/>
</dbReference>
<feature type="transmembrane region" description="Helical" evidence="8">
    <location>
        <begin position="157"/>
        <end position="174"/>
    </location>
</feature>
<dbReference type="EMBL" id="CP000302">
    <property type="protein sequence ID" value="ABE55052.1"/>
    <property type="molecule type" value="Genomic_DNA"/>
</dbReference>
<evidence type="ECO:0000256" key="2">
    <source>
        <dbReference type="ARBA" id="ARBA00008488"/>
    </source>
</evidence>
<dbReference type="Proteomes" id="UP000001982">
    <property type="component" value="Chromosome"/>
</dbReference>
<evidence type="ECO:0000256" key="8">
    <source>
        <dbReference type="SAM" id="Phobius"/>
    </source>
</evidence>
<dbReference type="Pfam" id="PF03006">
    <property type="entry name" value="HlyIII"/>
    <property type="match status" value="1"/>
</dbReference>
<feature type="transmembrane region" description="Helical" evidence="8">
    <location>
        <begin position="213"/>
        <end position="234"/>
    </location>
</feature>
<dbReference type="NCBIfam" id="TIGR01065">
    <property type="entry name" value="hlyIII"/>
    <property type="match status" value="1"/>
</dbReference>
<dbReference type="InterPro" id="IPR005744">
    <property type="entry name" value="Hy-lIII"/>
</dbReference>
<keyword evidence="7" id="KW-0479">Metal-binding</keyword>
<dbReference type="RefSeq" id="WP_011496209.1">
    <property type="nucleotide sequence ID" value="NC_007954.1"/>
</dbReference>
<dbReference type="PANTHER" id="PTHR20855">
    <property type="entry name" value="ADIPOR/PROGESTIN RECEPTOR-RELATED"/>
    <property type="match status" value="1"/>
</dbReference>
<accession>Q12NC4</accession>
<gene>
    <name evidence="9" type="ordered locus">Sden_1768</name>
</gene>
<keyword evidence="3" id="KW-1003">Cell membrane</keyword>
<feature type="transmembrane region" description="Helical" evidence="8">
    <location>
        <begin position="69"/>
        <end position="91"/>
    </location>
</feature>
<evidence type="ECO:0000256" key="1">
    <source>
        <dbReference type="ARBA" id="ARBA00004651"/>
    </source>
</evidence>
<comment type="subcellular location">
    <subcellularLocation>
        <location evidence="1">Cell membrane</location>
        <topology evidence="1">Multi-pass membrane protein</topology>
    </subcellularLocation>
</comment>
<sequence>MSIELSETNSSPKCHTEIEFTQPSKMFDYCRKEEAANVYTHALGVFLGLIALYFMLLKGYQQQVGNINLFGLGVYGTSIVLLFLASTLYHASRSELWRKRLKIADHCAIYTLIAGTYTPLMLLTLNTSKAGSVLLVIWLIALGGIIFKTLFIGRFKAFSVILYLVMGWMCVTVMDDLVSAMSPLGFKLLLGGGILYSLGVIFYVTKRIPYNHAIWHLFVLGGALAHFLCIYLTAI</sequence>
<keyword evidence="4 8" id="KW-0812">Transmembrane</keyword>
<evidence type="ECO:0000256" key="6">
    <source>
        <dbReference type="ARBA" id="ARBA00023136"/>
    </source>
</evidence>
<feature type="binding site" evidence="7">
    <location>
        <position position="212"/>
    </location>
    <ligand>
        <name>Zn(2+)</name>
        <dbReference type="ChEBI" id="CHEBI:29105"/>
    </ligand>
</feature>
<feature type="binding site" evidence="7">
    <location>
        <position position="90"/>
    </location>
    <ligand>
        <name>Zn(2+)</name>
        <dbReference type="ChEBI" id="CHEBI:29105"/>
    </ligand>
</feature>
<name>Q12NC4_SHEDO</name>